<gene>
    <name evidence="2" type="ORF">F9L07_23735</name>
</gene>
<protein>
    <submittedName>
        <fullName evidence="2">Uncharacterized protein</fullName>
    </submittedName>
</protein>
<proteinExistence type="predicted"/>
<evidence type="ECO:0000313" key="3">
    <source>
        <dbReference type="Proteomes" id="UP000449906"/>
    </source>
</evidence>
<dbReference type="Proteomes" id="UP000449906">
    <property type="component" value="Unassembled WGS sequence"/>
</dbReference>
<feature type="region of interest" description="Disordered" evidence="1">
    <location>
        <begin position="1"/>
        <end position="100"/>
    </location>
</feature>
<evidence type="ECO:0000256" key="1">
    <source>
        <dbReference type="SAM" id="MobiDB-lite"/>
    </source>
</evidence>
<feature type="compositionally biased region" description="Basic and acidic residues" evidence="1">
    <location>
        <begin position="81"/>
        <end position="100"/>
    </location>
</feature>
<comment type="caution">
    <text evidence="2">The sequence shown here is derived from an EMBL/GenBank/DDBJ whole genome shotgun (WGS) entry which is preliminary data.</text>
</comment>
<accession>A0A7J5DTK7</accession>
<sequence length="100" mass="10586">MTDETQPNRPTDETAADRQAAQQAREQEKKYGDSATAVSPDTQHADPGETLGDAASGTSSRGQSTTFDDPPKPRASSNVDRGPHGDEQPRPAGHADDDRA</sequence>
<feature type="compositionally biased region" description="Polar residues" evidence="1">
    <location>
        <begin position="56"/>
        <end position="67"/>
    </location>
</feature>
<reference evidence="2 3" key="1">
    <citation type="submission" date="2019-09" db="EMBL/GenBank/DDBJ databases">
        <title>Pimelobacter sp. isolated from Paulinella.</title>
        <authorList>
            <person name="Jeong S.E."/>
        </authorList>
    </citation>
    <scope>NUCLEOTIDE SEQUENCE [LARGE SCALE GENOMIC DNA]</scope>
    <source>
        <strain evidence="2 3">Pch-N</strain>
    </source>
</reference>
<dbReference type="RefSeq" id="WP_151582172.1">
    <property type="nucleotide sequence ID" value="NZ_WBVM01000003.1"/>
</dbReference>
<name>A0A7J5DTK7_NOCSI</name>
<evidence type="ECO:0000313" key="2">
    <source>
        <dbReference type="EMBL" id="KAB2808508.1"/>
    </source>
</evidence>
<organism evidence="2 3">
    <name type="scientific">Nocardioides simplex</name>
    <name type="common">Arthrobacter simplex</name>
    <dbReference type="NCBI Taxonomy" id="2045"/>
    <lineage>
        <taxon>Bacteria</taxon>
        <taxon>Bacillati</taxon>
        <taxon>Actinomycetota</taxon>
        <taxon>Actinomycetes</taxon>
        <taxon>Propionibacteriales</taxon>
        <taxon>Nocardioidaceae</taxon>
        <taxon>Pimelobacter</taxon>
    </lineage>
</organism>
<dbReference type="AlphaFoldDB" id="A0A7J5DTK7"/>
<dbReference type="EMBL" id="WBVM01000003">
    <property type="protein sequence ID" value="KAB2808508.1"/>
    <property type="molecule type" value="Genomic_DNA"/>
</dbReference>